<organism evidence="12 13">
    <name type="scientific">Methanonatronarchaeum thermophilum</name>
    <dbReference type="NCBI Taxonomy" id="1927129"/>
    <lineage>
        <taxon>Archaea</taxon>
        <taxon>Methanobacteriati</taxon>
        <taxon>Methanobacteriota</taxon>
        <taxon>Methanonatronarchaeia</taxon>
        <taxon>Methanonatronarchaeales</taxon>
        <taxon>Methanonatronarchaeaceae</taxon>
        <taxon>Methanonatronarchaeum</taxon>
    </lineage>
</organism>
<dbReference type="InterPro" id="IPR003960">
    <property type="entry name" value="ATPase_AAA_CS"/>
</dbReference>
<dbReference type="Gene3D" id="1.10.8.60">
    <property type="match status" value="1"/>
</dbReference>
<evidence type="ECO:0000256" key="6">
    <source>
        <dbReference type="ARBA" id="ARBA00022942"/>
    </source>
</evidence>
<evidence type="ECO:0000256" key="3">
    <source>
        <dbReference type="ARBA" id="ARBA00022490"/>
    </source>
</evidence>
<comment type="domain">
    <text evidence="9">Consists of three main regions, an N-terminal coiled-coil domain that may assist in substrate recognition, an interdomain involved in PAN hexamerization, and a C-terminal ATPase domain of the AAA type.</text>
</comment>
<evidence type="ECO:0000256" key="1">
    <source>
        <dbReference type="ARBA" id="ARBA00004496"/>
    </source>
</evidence>
<feature type="binding site" evidence="9">
    <location>
        <position position="333"/>
    </location>
    <ligand>
        <name>ATP</name>
        <dbReference type="ChEBI" id="CHEBI:30616"/>
    </ligand>
</feature>
<dbReference type="Gene3D" id="2.40.50.140">
    <property type="entry name" value="Nucleic acid-binding proteins"/>
    <property type="match status" value="1"/>
</dbReference>
<keyword evidence="13" id="KW-1185">Reference proteome</keyword>
<keyword evidence="3 9" id="KW-0963">Cytoplasm</keyword>
<dbReference type="GO" id="GO:0005524">
    <property type="term" value="F:ATP binding"/>
    <property type="evidence" value="ECO:0007669"/>
    <property type="project" value="UniProtKB-UniRule"/>
</dbReference>
<evidence type="ECO:0000256" key="8">
    <source>
        <dbReference type="ARBA" id="ARBA00023186"/>
    </source>
</evidence>
<reference evidence="12 13" key="1">
    <citation type="submission" date="2016-12" db="EMBL/GenBank/DDBJ databases">
        <title>Discovery of methanogenic haloarchaea.</title>
        <authorList>
            <person name="Sorokin D.Y."/>
            <person name="Makarova K.S."/>
            <person name="Abbas B."/>
            <person name="Ferrer M."/>
            <person name="Golyshin P.N."/>
        </authorList>
    </citation>
    <scope>NUCLEOTIDE SEQUENCE [LARGE SCALE GENOMIC DNA]</scope>
    <source>
        <strain evidence="12">AMET1</strain>
    </source>
</reference>
<comment type="similarity">
    <text evidence="2 9 10">Belongs to the AAA ATPase family.</text>
</comment>
<evidence type="ECO:0000256" key="9">
    <source>
        <dbReference type="HAMAP-Rule" id="MF_00553"/>
    </source>
</evidence>
<feature type="domain" description="AAA+ ATPase" evidence="11">
    <location>
        <begin position="183"/>
        <end position="322"/>
    </location>
</feature>
<evidence type="ECO:0000256" key="10">
    <source>
        <dbReference type="RuleBase" id="RU003651"/>
    </source>
</evidence>
<dbReference type="InterPro" id="IPR041569">
    <property type="entry name" value="AAA_lid_3"/>
</dbReference>
<dbReference type="GO" id="GO:0022623">
    <property type="term" value="C:proteasome-activating nucleotidase complex"/>
    <property type="evidence" value="ECO:0007669"/>
    <property type="project" value="UniProtKB-UniRule"/>
</dbReference>
<dbReference type="InterPro" id="IPR012340">
    <property type="entry name" value="NA-bd_OB-fold"/>
</dbReference>
<dbReference type="OrthoDB" id="77269at2157"/>
<dbReference type="EMBL" id="MRZU01000003">
    <property type="protein sequence ID" value="OUJ18919.1"/>
    <property type="molecule type" value="Genomic_DNA"/>
</dbReference>
<proteinExistence type="inferred from homology"/>
<name>A0A1Y3GBX5_9EURY</name>
<dbReference type="SMART" id="SM00382">
    <property type="entry name" value="AAA"/>
    <property type="match status" value="1"/>
</dbReference>
<dbReference type="GO" id="GO:0016887">
    <property type="term" value="F:ATP hydrolysis activity"/>
    <property type="evidence" value="ECO:0007669"/>
    <property type="project" value="UniProtKB-UniRule"/>
</dbReference>
<feature type="coiled-coil region" evidence="9">
    <location>
        <begin position="15"/>
        <end position="63"/>
    </location>
</feature>
<dbReference type="GO" id="GO:0010498">
    <property type="term" value="P:proteasomal protein catabolic process"/>
    <property type="evidence" value="ECO:0007669"/>
    <property type="project" value="UniProtKB-UniRule"/>
</dbReference>
<comment type="function">
    <text evidence="9">ATPase which is responsible for recognizing, binding, unfolding and translocation of substrate proteins into the archaeal 20S proteasome core particle. Is essential for opening the gate of the 20S proteasome via an interaction with its C-terminus, thereby allowing substrate entry and access to the site of proteolysis. Thus, the C-termini of the proteasomal ATPase function like a 'key in a lock' to induce gate opening and therefore regulate proteolysis. Unfolding activity requires energy from ATP hydrolysis, whereas ATP binding alone promotes ATPase-20S proteasome association which triggers gate opening, and supports translocation of unfolded substrates.</text>
</comment>
<evidence type="ECO:0000256" key="4">
    <source>
        <dbReference type="ARBA" id="ARBA00022741"/>
    </source>
</evidence>
<dbReference type="Pfam" id="PF00004">
    <property type="entry name" value="AAA"/>
    <property type="match status" value="1"/>
</dbReference>
<keyword evidence="4 9" id="KW-0547">Nucleotide-binding</keyword>
<dbReference type="AlphaFoldDB" id="A0A1Y3GBX5"/>
<comment type="subcellular location">
    <subcellularLocation>
        <location evidence="1 9">Cytoplasm</location>
    </subcellularLocation>
</comment>
<dbReference type="Gene3D" id="3.40.50.300">
    <property type="entry name" value="P-loop containing nucleotide triphosphate hydrolases"/>
    <property type="match status" value="1"/>
</dbReference>
<dbReference type="InterPro" id="IPR032501">
    <property type="entry name" value="Prot_ATP_ID_OB_2nd"/>
</dbReference>
<evidence type="ECO:0000313" key="13">
    <source>
        <dbReference type="Proteomes" id="UP000195137"/>
    </source>
</evidence>
<evidence type="ECO:0000256" key="5">
    <source>
        <dbReference type="ARBA" id="ARBA00022840"/>
    </source>
</evidence>
<dbReference type="PANTHER" id="PTHR23073">
    <property type="entry name" value="26S PROTEASOME REGULATORY SUBUNIT"/>
    <property type="match status" value="1"/>
</dbReference>
<keyword evidence="8 9" id="KW-0143">Chaperone</keyword>
<feature type="binding site" evidence="9">
    <location>
        <begin position="194"/>
        <end position="199"/>
    </location>
    <ligand>
        <name>ATP</name>
        <dbReference type="ChEBI" id="CHEBI:30616"/>
    </ligand>
</feature>
<sequence>MGNEERNEEDMDKFHRYLLDRVQQLENKYDDLKNEKEDVESRMKDEEDKKIKFKREVRKLKSELERMKKPPLVVGTILDVLNDGKIVVKSTTGPKFVVDGSNIIDDSDIQPGTRVSLNQQSLGVVERLPSSKDPSVYGMEVITSPDIAYSDVGGLKEQLMELKETVELPLTCPDKFKKVGVEPPKGVLLYGPPGTGKTMMAKAVAQKTDANFIKVVGSELVQKYIGEGARLVREVFKLAEEKSPSIIFIDELDAIGAKRQQSSTSGDREVQRTLMQLLSEMDGFDKRGETKIIAATNRPDILDPAILRPGRFDRLIEVPLPELEARKQIFKIHTRNMNLADDVKTEELAKLTDGSSGADIKAVTTEAGMLAVREDREQIQMKDFVKAIDKVKGSAPRDEISGSTEGLMFA</sequence>
<dbReference type="NCBIfam" id="NF003069">
    <property type="entry name" value="PRK03992.1"/>
    <property type="match status" value="1"/>
</dbReference>
<keyword evidence="7 9" id="KW-0175">Coiled coil</keyword>
<dbReference type="FunFam" id="3.40.50.300:FF:000033">
    <property type="entry name" value="26S protease regulatory subunit 6B"/>
    <property type="match status" value="1"/>
</dbReference>
<evidence type="ECO:0000313" key="12">
    <source>
        <dbReference type="EMBL" id="OUJ18919.1"/>
    </source>
</evidence>
<accession>A0A1Y3GBX5</accession>
<keyword evidence="5 9" id="KW-0067">ATP-binding</keyword>
<gene>
    <name evidence="9" type="primary">pan</name>
    <name evidence="12" type="ORF">AMET1_0570</name>
</gene>
<dbReference type="HAMAP" id="MF_00553">
    <property type="entry name" value="PAN"/>
    <property type="match status" value="1"/>
</dbReference>
<evidence type="ECO:0000256" key="7">
    <source>
        <dbReference type="ARBA" id="ARBA00023054"/>
    </source>
</evidence>
<dbReference type="InterPro" id="IPR023501">
    <property type="entry name" value="Nucleotidase_PAN"/>
</dbReference>
<dbReference type="InterPro" id="IPR003593">
    <property type="entry name" value="AAA+_ATPase"/>
</dbReference>
<dbReference type="SUPFAM" id="SSF52540">
    <property type="entry name" value="P-loop containing nucleoside triphosphate hydrolases"/>
    <property type="match status" value="1"/>
</dbReference>
<dbReference type="PROSITE" id="PS00674">
    <property type="entry name" value="AAA"/>
    <property type="match status" value="1"/>
</dbReference>
<dbReference type="NCBIfam" id="TIGR01242">
    <property type="entry name" value="proteasome-activating nucleotidase"/>
    <property type="match status" value="1"/>
</dbReference>
<comment type="subunit">
    <text evidence="9">Homohexamer. The hexameric complex has a two-ring architecture resembling a top hat that caps the 20S proteasome core at one or both ends. Upon ATP-binding, the C-terminus of PAN interacts with the alpha-rings of the proteasome core by binding to the intersubunit pockets.</text>
</comment>
<protein>
    <recommendedName>
        <fullName evidence="9">Proteasome-activating nucleotidase</fullName>
        <shortName evidence="9">PAN</shortName>
    </recommendedName>
    <alternativeName>
        <fullName evidence="9">Proteasomal ATPase</fullName>
    </alternativeName>
    <alternativeName>
        <fullName evidence="9">Proteasome regulatory ATPase</fullName>
    </alternativeName>
    <alternativeName>
        <fullName evidence="9">Proteasome regulatory particle</fullName>
    </alternativeName>
</protein>
<dbReference type="Pfam" id="PF16450">
    <property type="entry name" value="Prot_ATP_ID_OB_C"/>
    <property type="match status" value="1"/>
</dbReference>
<evidence type="ECO:0000259" key="11">
    <source>
        <dbReference type="SMART" id="SM00382"/>
    </source>
</evidence>
<dbReference type="Pfam" id="PF17862">
    <property type="entry name" value="AAA_lid_3"/>
    <property type="match status" value="1"/>
</dbReference>
<dbReference type="GO" id="GO:0005737">
    <property type="term" value="C:cytoplasm"/>
    <property type="evidence" value="ECO:0007669"/>
    <property type="project" value="UniProtKB-SubCell"/>
</dbReference>
<keyword evidence="6 9" id="KW-0647">Proteasome</keyword>
<comment type="caution">
    <text evidence="12">The sequence shown here is derived from an EMBL/GenBank/DDBJ whole genome shotgun (WGS) entry which is preliminary data.</text>
</comment>
<evidence type="ECO:0000256" key="2">
    <source>
        <dbReference type="ARBA" id="ARBA00006914"/>
    </source>
</evidence>
<dbReference type="GO" id="GO:0043335">
    <property type="term" value="P:protein unfolding"/>
    <property type="evidence" value="ECO:0007669"/>
    <property type="project" value="UniProtKB-UniRule"/>
</dbReference>
<dbReference type="Proteomes" id="UP000195137">
    <property type="component" value="Unassembled WGS sequence"/>
</dbReference>
<dbReference type="InterPro" id="IPR027417">
    <property type="entry name" value="P-loop_NTPase"/>
</dbReference>
<dbReference type="InterPro" id="IPR003959">
    <property type="entry name" value="ATPase_AAA_core"/>
</dbReference>
<dbReference type="InterPro" id="IPR050221">
    <property type="entry name" value="26S_Proteasome_ATPase"/>
</dbReference>